<protein>
    <submittedName>
        <fullName evidence="2">Uncharacterized protein</fullName>
    </submittedName>
</protein>
<evidence type="ECO:0000256" key="1">
    <source>
        <dbReference type="SAM" id="MobiDB-lite"/>
    </source>
</evidence>
<feature type="compositionally biased region" description="Polar residues" evidence="1">
    <location>
        <begin position="61"/>
        <end position="71"/>
    </location>
</feature>
<dbReference type="AlphaFoldDB" id="A0AAV6UDB9"/>
<dbReference type="EMBL" id="JAFNEN010000503">
    <property type="protein sequence ID" value="KAG8181646.1"/>
    <property type="molecule type" value="Genomic_DNA"/>
</dbReference>
<reference evidence="2 3" key="1">
    <citation type="journal article" date="2022" name="Nat. Ecol. Evol.">
        <title>A masculinizing supergene underlies an exaggerated male reproductive morph in a spider.</title>
        <authorList>
            <person name="Hendrickx F."/>
            <person name="De Corte Z."/>
            <person name="Sonet G."/>
            <person name="Van Belleghem S.M."/>
            <person name="Kostlbacher S."/>
            <person name="Vangestel C."/>
        </authorList>
    </citation>
    <scope>NUCLEOTIDE SEQUENCE [LARGE SCALE GENOMIC DNA]</scope>
    <source>
        <strain evidence="2">W744_W776</strain>
    </source>
</reference>
<name>A0AAV6UDB9_9ARAC</name>
<comment type="caution">
    <text evidence="2">The sequence shown here is derived from an EMBL/GenBank/DDBJ whole genome shotgun (WGS) entry which is preliminary data.</text>
</comment>
<dbReference type="Proteomes" id="UP000827092">
    <property type="component" value="Unassembled WGS sequence"/>
</dbReference>
<feature type="non-terminal residue" evidence="2">
    <location>
        <position position="1"/>
    </location>
</feature>
<sequence>KAYRPAPADSFQTIEKIPQRFPPIVEHRPNRNAYTTPIPQARPPARLEQDSTNDPVVGGRNLQNETTTTASWEMRQHGGRGVLPPTTASLLPPRRERAT</sequence>
<evidence type="ECO:0000313" key="2">
    <source>
        <dbReference type="EMBL" id="KAG8181646.1"/>
    </source>
</evidence>
<feature type="region of interest" description="Disordered" evidence="1">
    <location>
        <begin position="21"/>
        <end position="99"/>
    </location>
</feature>
<gene>
    <name evidence="2" type="ORF">JTE90_017004</name>
</gene>
<accession>A0AAV6UDB9</accession>
<keyword evidence="3" id="KW-1185">Reference proteome</keyword>
<organism evidence="2 3">
    <name type="scientific">Oedothorax gibbosus</name>
    <dbReference type="NCBI Taxonomy" id="931172"/>
    <lineage>
        <taxon>Eukaryota</taxon>
        <taxon>Metazoa</taxon>
        <taxon>Ecdysozoa</taxon>
        <taxon>Arthropoda</taxon>
        <taxon>Chelicerata</taxon>
        <taxon>Arachnida</taxon>
        <taxon>Araneae</taxon>
        <taxon>Araneomorphae</taxon>
        <taxon>Entelegynae</taxon>
        <taxon>Araneoidea</taxon>
        <taxon>Linyphiidae</taxon>
        <taxon>Erigoninae</taxon>
        <taxon>Oedothorax</taxon>
    </lineage>
</organism>
<evidence type="ECO:0000313" key="3">
    <source>
        <dbReference type="Proteomes" id="UP000827092"/>
    </source>
</evidence>
<proteinExistence type="predicted"/>